<proteinExistence type="predicted"/>
<protein>
    <recommendedName>
        <fullName evidence="3">F-box domain-containing protein</fullName>
    </recommendedName>
</protein>
<keyword evidence="2" id="KW-1185">Reference proteome</keyword>
<organism evidence="1 2">
    <name type="scientific">Panaeolus cyanescens</name>
    <dbReference type="NCBI Taxonomy" id="181874"/>
    <lineage>
        <taxon>Eukaryota</taxon>
        <taxon>Fungi</taxon>
        <taxon>Dikarya</taxon>
        <taxon>Basidiomycota</taxon>
        <taxon>Agaricomycotina</taxon>
        <taxon>Agaricomycetes</taxon>
        <taxon>Agaricomycetidae</taxon>
        <taxon>Agaricales</taxon>
        <taxon>Agaricineae</taxon>
        <taxon>Galeropsidaceae</taxon>
        <taxon>Panaeolus</taxon>
    </lineage>
</organism>
<comment type="caution">
    <text evidence="1">The sequence shown here is derived from an EMBL/GenBank/DDBJ whole genome shotgun (WGS) entry which is preliminary data.</text>
</comment>
<accession>A0A409YDH7</accession>
<dbReference type="Proteomes" id="UP000284842">
    <property type="component" value="Unassembled WGS sequence"/>
</dbReference>
<sequence>MSETRTIPDDIIQYIIDILADENLPDLPPRAVPSIPLLEDFSDEVESADPFHYRRNPNIPPGRLYVKKFYTLSHFCLNQARKHMFAHVTLISSGANRDGLTVIRSVPDVNTPSKQFPTIHDQVSFFLEHPGPRSHIRNLTIAMVQSEIDDPVLQMKIPAMLARLENLKNLSIHPSGHWSGLWTQIRPIFRDVLRSHTLECLSLVTLRDFHLKDLLHFTGVKGLELEYTSLLVGDDDTSTVFESAVVNHLLENLSLEGYHSSKSLEALLATNGDARLRAMFSGLKSLEFLVSKIDKLTSTVDIINALTGDSLEKLELYMEEGGESCHCI</sequence>
<dbReference type="EMBL" id="NHTK01001276">
    <property type="protein sequence ID" value="PPR01051.1"/>
    <property type="molecule type" value="Genomic_DNA"/>
</dbReference>
<name>A0A409YDH7_9AGAR</name>
<gene>
    <name evidence="1" type="ORF">CVT24_000605</name>
</gene>
<evidence type="ECO:0000313" key="1">
    <source>
        <dbReference type="EMBL" id="PPR01051.1"/>
    </source>
</evidence>
<evidence type="ECO:0000313" key="2">
    <source>
        <dbReference type="Proteomes" id="UP000284842"/>
    </source>
</evidence>
<dbReference type="InParanoid" id="A0A409YDH7"/>
<evidence type="ECO:0008006" key="3">
    <source>
        <dbReference type="Google" id="ProtNLM"/>
    </source>
</evidence>
<dbReference type="AlphaFoldDB" id="A0A409YDH7"/>
<reference evidence="1 2" key="1">
    <citation type="journal article" date="2018" name="Evol. Lett.">
        <title>Horizontal gene cluster transfer increased hallucinogenic mushroom diversity.</title>
        <authorList>
            <person name="Reynolds H.T."/>
            <person name="Vijayakumar V."/>
            <person name="Gluck-Thaler E."/>
            <person name="Korotkin H.B."/>
            <person name="Matheny P.B."/>
            <person name="Slot J.C."/>
        </authorList>
    </citation>
    <scope>NUCLEOTIDE SEQUENCE [LARGE SCALE GENOMIC DNA]</scope>
    <source>
        <strain evidence="1 2">2629</strain>
    </source>
</reference>